<dbReference type="AlphaFoldDB" id="A0A848LQJ3"/>
<sequence>MEGQHHLKPGPLSGVVHRNIRALVEERRELERRKTRQQRIADGITRFTGSMIFVYLHLALFGGWLIINAGLVPGVKPFDPFPFVMLAMWASVEAIFLSTFVLISQNRQAELADKRADLDLQVNLLAEHEITRLIHMVDGIADRLGVQTGRDAHLEELKRDVAPEKVLAEIERHNRPESLPEEPDNPTDIPH</sequence>
<keyword evidence="4" id="KW-1185">Reference proteome</keyword>
<feature type="transmembrane region" description="Helical" evidence="2">
    <location>
        <begin position="83"/>
        <end position="103"/>
    </location>
</feature>
<dbReference type="Proteomes" id="UP000518300">
    <property type="component" value="Unassembled WGS sequence"/>
</dbReference>
<feature type="transmembrane region" description="Helical" evidence="2">
    <location>
        <begin position="52"/>
        <end position="71"/>
    </location>
</feature>
<evidence type="ECO:0000256" key="2">
    <source>
        <dbReference type="SAM" id="Phobius"/>
    </source>
</evidence>
<protein>
    <submittedName>
        <fullName evidence="3">DUF1003 domain-containing protein</fullName>
    </submittedName>
</protein>
<comment type="caution">
    <text evidence="3">The sequence shown here is derived from an EMBL/GenBank/DDBJ whole genome shotgun (WGS) entry which is preliminary data.</text>
</comment>
<dbReference type="InterPro" id="IPR010406">
    <property type="entry name" value="DUF1003"/>
</dbReference>
<keyword evidence="2" id="KW-0812">Transmembrane</keyword>
<feature type="compositionally biased region" description="Basic and acidic residues" evidence="1">
    <location>
        <begin position="169"/>
        <end position="178"/>
    </location>
</feature>
<dbReference type="RefSeq" id="WP_169348985.1">
    <property type="nucleotide sequence ID" value="NZ_JABBJJ010000203.1"/>
</dbReference>
<evidence type="ECO:0000256" key="1">
    <source>
        <dbReference type="SAM" id="MobiDB-lite"/>
    </source>
</evidence>
<keyword evidence="2" id="KW-0472">Membrane</keyword>
<reference evidence="3 4" key="1">
    <citation type="submission" date="2020-04" db="EMBL/GenBank/DDBJ databases">
        <title>Draft genome of Pyxidicoccus fallax type strain.</title>
        <authorList>
            <person name="Whitworth D.E."/>
        </authorList>
    </citation>
    <scope>NUCLEOTIDE SEQUENCE [LARGE SCALE GENOMIC DNA]</scope>
    <source>
        <strain evidence="3 4">DSM 14698</strain>
    </source>
</reference>
<accession>A0A848LQJ3</accession>
<dbReference type="PANTHER" id="PTHR41386">
    <property type="entry name" value="INTEGRAL MEMBRANE PROTEIN-RELATED"/>
    <property type="match status" value="1"/>
</dbReference>
<evidence type="ECO:0000313" key="3">
    <source>
        <dbReference type="EMBL" id="NMO19744.1"/>
    </source>
</evidence>
<dbReference type="Pfam" id="PF06210">
    <property type="entry name" value="DUF1003"/>
    <property type="match status" value="1"/>
</dbReference>
<dbReference type="EMBL" id="JABBJJ010000203">
    <property type="protein sequence ID" value="NMO19744.1"/>
    <property type="molecule type" value="Genomic_DNA"/>
</dbReference>
<proteinExistence type="predicted"/>
<dbReference type="PANTHER" id="PTHR41386:SF1">
    <property type="entry name" value="MEMBRANE PROTEIN"/>
    <property type="match status" value="1"/>
</dbReference>
<keyword evidence="2" id="KW-1133">Transmembrane helix</keyword>
<name>A0A848LQJ3_9BACT</name>
<feature type="region of interest" description="Disordered" evidence="1">
    <location>
        <begin position="169"/>
        <end position="191"/>
    </location>
</feature>
<evidence type="ECO:0000313" key="4">
    <source>
        <dbReference type="Proteomes" id="UP000518300"/>
    </source>
</evidence>
<organism evidence="3 4">
    <name type="scientific">Pyxidicoccus fallax</name>
    <dbReference type="NCBI Taxonomy" id="394095"/>
    <lineage>
        <taxon>Bacteria</taxon>
        <taxon>Pseudomonadati</taxon>
        <taxon>Myxococcota</taxon>
        <taxon>Myxococcia</taxon>
        <taxon>Myxococcales</taxon>
        <taxon>Cystobacterineae</taxon>
        <taxon>Myxococcaceae</taxon>
        <taxon>Pyxidicoccus</taxon>
    </lineage>
</organism>
<gene>
    <name evidence="3" type="ORF">HG543_33445</name>
</gene>